<dbReference type="InterPro" id="IPR010985">
    <property type="entry name" value="Ribbon_hlx_hlx"/>
</dbReference>
<dbReference type="EMBL" id="BSFF01000002">
    <property type="protein sequence ID" value="GLK55443.1"/>
    <property type="molecule type" value="Genomic_DNA"/>
</dbReference>
<evidence type="ECO:0000313" key="1">
    <source>
        <dbReference type="EMBL" id="GLK55443.1"/>
    </source>
</evidence>
<reference evidence="1" key="3">
    <citation type="submission" date="2023-01" db="EMBL/GenBank/DDBJ databases">
        <authorList>
            <person name="Sun Q."/>
            <person name="Evtushenko L."/>
        </authorList>
    </citation>
    <scope>NUCLEOTIDE SEQUENCE</scope>
    <source>
        <strain evidence="1">VKM B-1606</strain>
    </source>
</reference>
<evidence type="ECO:0000313" key="2">
    <source>
        <dbReference type="EMBL" id="MBM7850151.1"/>
    </source>
</evidence>
<evidence type="ECO:0000313" key="3">
    <source>
        <dbReference type="Proteomes" id="UP000758856"/>
    </source>
</evidence>
<reference evidence="1" key="1">
    <citation type="journal article" date="2014" name="Int. J. Syst. Evol. Microbiol.">
        <title>Complete genome sequence of Corynebacterium casei LMG S-19264T (=DSM 44701T), isolated from a smear-ripened cheese.</title>
        <authorList>
            <consortium name="US DOE Joint Genome Institute (JGI-PGF)"/>
            <person name="Walter F."/>
            <person name="Albersmeier A."/>
            <person name="Kalinowski J."/>
            <person name="Ruckert C."/>
        </authorList>
    </citation>
    <scope>NUCLEOTIDE SEQUENCE</scope>
    <source>
        <strain evidence="1">VKM B-1606</strain>
    </source>
</reference>
<dbReference type="GO" id="GO:0006355">
    <property type="term" value="P:regulation of DNA-templated transcription"/>
    <property type="evidence" value="ECO:0007669"/>
    <property type="project" value="InterPro"/>
</dbReference>
<name>A0A9W6IS23_9HYPH</name>
<dbReference type="RefSeq" id="WP_204948608.1">
    <property type="nucleotide sequence ID" value="NZ_BSFF01000002.1"/>
</dbReference>
<dbReference type="Proteomes" id="UP001143400">
    <property type="component" value="Unassembled WGS sequence"/>
</dbReference>
<dbReference type="Proteomes" id="UP000758856">
    <property type="component" value="Unassembled WGS sequence"/>
</dbReference>
<keyword evidence="3" id="KW-1185">Reference proteome</keyword>
<dbReference type="EMBL" id="JAFBCY010000001">
    <property type="protein sequence ID" value="MBM7850151.1"/>
    <property type="molecule type" value="Genomic_DNA"/>
</dbReference>
<gene>
    <name evidence="1" type="ORF">GCM10008170_14620</name>
    <name evidence="2" type="ORF">JOD31_000363</name>
</gene>
<organism evidence="1 4">
    <name type="scientific">Methylopila capsulata</name>
    <dbReference type="NCBI Taxonomy" id="61654"/>
    <lineage>
        <taxon>Bacteria</taxon>
        <taxon>Pseudomonadati</taxon>
        <taxon>Pseudomonadota</taxon>
        <taxon>Alphaproteobacteria</taxon>
        <taxon>Hyphomicrobiales</taxon>
        <taxon>Methylopilaceae</taxon>
        <taxon>Methylopila</taxon>
    </lineage>
</organism>
<accession>A0A9W6IS23</accession>
<evidence type="ECO:0000313" key="4">
    <source>
        <dbReference type="Proteomes" id="UP001143400"/>
    </source>
</evidence>
<protein>
    <submittedName>
        <fullName evidence="2">Plasmid stability protein</fullName>
    </submittedName>
</protein>
<reference evidence="2 3" key="2">
    <citation type="submission" date="2021-01" db="EMBL/GenBank/DDBJ databases">
        <title>Genomic Encyclopedia of Type Strains, Phase IV (KMG-IV): sequencing the most valuable type-strain genomes for metagenomic binning, comparative biology and taxonomic classification.</title>
        <authorList>
            <person name="Goeker M."/>
        </authorList>
    </citation>
    <scope>NUCLEOTIDE SEQUENCE [LARGE SCALE GENOMIC DNA]</scope>
    <source>
        <strain evidence="2 3">DSM 6130</strain>
    </source>
</reference>
<dbReference type="SUPFAM" id="SSF47598">
    <property type="entry name" value="Ribbon-helix-helix"/>
    <property type="match status" value="1"/>
</dbReference>
<comment type="caution">
    <text evidence="1">The sequence shown here is derived from an EMBL/GenBank/DDBJ whole genome shotgun (WGS) entry which is preliminary data.</text>
</comment>
<sequence length="77" mass="8358">MADITITNVDDAAVQKMLEHAARTGRTLDAVARDVLLKALHAAPSERLAAADRVRAMTPSTLLTDATEMVREDRDRG</sequence>
<proteinExistence type="predicted"/>
<dbReference type="AlphaFoldDB" id="A0A9W6IS23"/>